<evidence type="ECO:0000313" key="2">
    <source>
        <dbReference type="EMBL" id="PZQ46728.1"/>
    </source>
</evidence>
<dbReference type="AlphaFoldDB" id="A0A2W5N269"/>
<dbReference type="Pfam" id="PF13462">
    <property type="entry name" value="Thioredoxin_4"/>
    <property type="match status" value="1"/>
</dbReference>
<gene>
    <name evidence="2" type="ORF">DI551_04555</name>
</gene>
<name>A0A2W5N269_9BACT</name>
<dbReference type="SUPFAM" id="SSF52833">
    <property type="entry name" value="Thioredoxin-like"/>
    <property type="match status" value="1"/>
</dbReference>
<reference evidence="2 3" key="1">
    <citation type="submission" date="2017-08" db="EMBL/GenBank/DDBJ databases">
        <title>Infants hospitalized years apart are colonized by the same room-sourced microbial strains.</title>
        <authorList>
            <person name="Brooks B."/>
            <person name="Olm M.R."/>
            <person name="Firek B.A."/>
            <person name="Baker R."/>
            <person name="Thomas B.C."/>
            <person name="Morowitz M.J."/>
            <person name="Banfield J.F."/>
        </authorList>
    </citation>
    <scope>NUCLEOTIDE SEQUENCE [LARGE SCALE GENOMIC DNA]</scope>
    <source>
        <strain evidence="2">S2_005_002_R2_29</strain>
    </source>
</reference>
<dbReference type="InterPro" id="IPR036249">
    <property type="entry name" value="Thioredoxin-like_sf"/>
</dbReference>
<evidence type="ECO:0000313" key="3">
    <source>
        <dbReference type="Proteomes" id="UP000249417"/>
    </source>
</evidence>
<feature type="domain" description="Thioredoxin-like fold" evidence="1">
    <location>
        <begin position="48"/>
        <end position="187"/>
    </location>
</feature>
<evidence type="ECO:0000259" key="1">
    <source>
        <dbReference type="Pfam" id="PF13462"/>
    </source>
</evidence>
<accession>A0A2W5N269</accession>
<organism evidence="2 3">
    <name type="scientific">Micavibrio aeruginosavorus</name>
    <dbReference type="NCBI Taxonomy" id="349221"/>
    <lineage>
        <taxon>Bacteria</taxon>
        <taxon>Pseudomonadati</taxon>
        <taxon>Bdellovibrionota</taxon>
        <taxon>Bdellovibrionia</taxon>
        <taxon>Bdellovibrionales</taxon>
        <taxon>Pseudobdellovibrionaceae</taxon>
        <taxon>Micavibrio</taxon>
    </lineage>
</organism>
<dbReference type="EMBL" id="QFQB01000022">
    <property type="protein sequence ID" value="PZQ46728.1"/>
    <property type="molecule type" value="Genomic_DNA"/>
</dbReference>
<dbReference type="InterPro" id="IPR012336">
    <property type="entry name" value="Thioredoxin-like_fold"/>
</dbReference>
<protein>
    <recommendedName>
        <fullName evidence="1">Thioredoxin-like fold domain-containing protein</fullName>
    </recommendedName>
</protein>
<dbReference type="Proteomes" id="UP000249417">
    <property type="component" value="Unassembled WGS sequence"/>
</dbReference>
<proteinExistence type="predicted"/>
<dbReference type="Gene3D" id="3.40.30.10">
    <property type="entry name" value="Glutaredoxin"/>
    <property type="match status" value="1"/>
</dbReference>
<comment type="caution">
    <text evidence="2">The sequence shown here is derived from an EMBL/GenBank/DDBJ whole genome shotgun (WGS) entry which is preliminary data.</text>
</comment>
<sequence>MVFRIIIALLVLAGAYAVWQIWQIKNYYNDMADPKASFMVVQEGNHSGVQIVEFLNYDCSYCRATHKVLMDYAKANPETRYVVRPVPFGNGYAEESAEMAIAAGIQGHFQDFSEAILNYQLPPDEAFYRETANLYDIDYERMLSDVKEDEVLDIAGDNATAALRANLKTVPAFMIGKTVYQLDKILTLQDLIRMVEDEKVQ</sequence>